<accession>A0ABV7TK56</accession>
<dbReference type="PANTHER" id="PTHR36057:SF1">
    <property type="entry name" value="LIPOPROTEIN LIPID ATTACHMENT SITE-LIKE PROTEIN, PUTATIVE (DUF1223)-RELATED"/>
    <property type="match status" value="1"/>
</dbReference>
<dbReference type="InterPro" id="IPR010634">
    <property type="entry name" value="DUF1223"/>
</dbReference>
<dbReference type="EMBL" id="JBHRXI010000025">
    <property type="protein sequence ID" value="MFC3615914.1"/>
    <property type="molecule type" value="Genomic_DNA"/>
</dbReference>
<dbReference type="RefSeq" id="WP_386737191.1">
    <property type="nucleotide sequence ID" value="NZ_JBHRXI010000025.1"/>
</dbReference>
<feature type="chain" id="PRO_5046123657" evidence="1">
    <location>
        <begin position="23"/>
        <end position="233"/>
    </location>
</feature>
<reference evidence="3" key="1">
    <citation type="journal article" date="2019" name="Int. J. Syst. Evol. Microbiol.">
        <title>The Global Catalogue of Microorganisms (GCM) 10K type strain sequencing project: providing services to taxonomists for standard genome sequencing and annotation.</title>
        <authorList>
            <consortium name="The Broad Institute Genomics Platform"/>
            <consortium name="The Broad Institute Genome Sequencing Center for Infectious Disease"/>
            <person name="Wu L."/>
            <person name="Ma J."/>
        </authorList>
    </citation>
    <scope>NUCLEOTIDE SEQUENCE [LARGE SCALE GENOMIC DNA]</scope>
    <source>
        <strain evidence="3">KCTC 42911</strain>
    </source>
</reference>
<organism evidence="2 3">
    <name type="scientific">Lutimaribacter marinistellae</name>
    <dbReference type="NCBI Taxonomy" id="1820329"/>
    <lineage>
        <taxon>Bacteria</taxon>
        <taxon>Pseudomonadati</taxon>
        <taxon>Pseudomonadota</taxon>
        <taxon>Alphaproteobacteria</taxon>
        <taxon>Rhodobacterales</taxon>
        <taxon>Roseobacteraceae</taxon>
        <taxon>Lutimaribacter</taxon>
    </lineage>
</organism>
<dbReference type="InterPro" id="IPR036249">
    <property type="entry name" value="Thioredoxin-like_sf"/>
</dbReference>
<protein>
    <submittedName>
        <fullName evidence="2">DUF1223 domain-containing protein</fullName>
    </submittedName>
</protein>
<proteinExistence type="predicted"/>
<comment type="caution">
    <text evidence="2">The sequence shown here is derived from an EMBL/GenBank/DDBJ whole genome shotgun (WGS) entry which is preliminary data.</text>
</comment>
<keyword evidence="1" id="KW-0732">Signal</keyword>
<dbReference type="Proteomes" id="UP001595629">
    <property type="component" value="Unassembled WGS sequence"/>
</dbReference>
<feature type="signal peptide" evidence="1">
    <location>
        <begin position="1"/>
        <end position="22"/>
    </location>
</feature>
<name>A0ABV7TK56_9RHOB</name>
<evidence type="ECO:0000313" key="2">
    <source>
        <dbReference type="EMBL" id="MFC3615914.1"/>
    </source>
</evidence>
<dbReference type="PANTHER" id="PTHR36057">
    <property type="match status" value="1"/>
</dbReference>
<evidence type="ECO:0000313" key="3">
    <source>
        <dbReference type="Proteomes" id="UP001595629"/>
    </source>
</evidence>
<sequence>MSRILTALLGLGLAFATPAASGDDPVVVELFTSQGCSSCPPADAIMRELAQREDVIGLALHVDYWDYIGWKDQFALPSHKVRQQAYARVAGRSMIYTPQMIVGGQSDIRGADQPALERAIERHGATAPLAELHIETAEGRVTVTATGAGQAVQPPADVVLVRYQPLRHSEIKRGENAGRNLDYANVVTSWERLGEWDGQGEAQFSSDWTGDLPAVVLLQRRGPGAIIAAKRVE</sequence>
<keyword evidence="3" id="KW-1185">Reference proteome</keyword>
<dbReference type="Pfam" id="PF06764">
    <property type="entry name" value="DUF1223"/>
    <property type="match status" value="1"/>
</dbReference>
<dbReference type="SUPFAM" id="SSF52833">
    <property type="entry name" value="Thioredoxin-like"/>
    <property type="match status" value="1"/>
</dbReference>
<gene>
    <name evidence="2" type="ORF">ACFORG_19350</name>
</gene>
<evidence type="ECO:0000256" key="1">
    <source>
        <dbReference type="SAM" id="SignalP"/>
    </source>
</evidence>